<evidence type="ECO:0000313" key="3">
    <source>
        <dbReference type="Proteomes" id="UP000015453"/>
    </source>
</evidence>
<evidence type="ECO:0000313" key="2">
    <source>
        <dbReference type="EMBL" id="EPS72134.1"/>
    </source>
</evidence>
<feature type="transmembrane region" description="Helical" evidence="1">
    <location>
        <begin position="142"/>
        <end position="159"/>
    </location>
</feature>
<dbReference type="Proteomes" id="UP000015453">
    <property type="component" value="Unassembled WGS sequence"/>
</dbReference>
<evidence type="ECO:0000256" key="1">
    <source>
        <dbReference type="SAM" id="Phobius"/>
    </source>
</evidence>
<evidence type="ECO:0008006" key="4">
    <source>
        <dbReference type="Google" id="ProtNLM"/>
    </source>
</evidence>
<keyword evidence="1" id="KW-1133">Transmembrane helix</keyword>
<gene>
    <name evidence="2" type="ORF">M569_02624</name>
</gene>
<feature type="transmembrane region" description="Helical" evidence="1">
    <location>
        <begin position="102"/>
        <end position="122"/>
    </location>
</feature>
<dbReference type="OrthoDB" id="2015146at2759"/>
<dbReference type="PANTHER" id="PTHR35283">
    <property type="entry name" value="T12C22.21 PROTEIN"/>
    <property type="match status" value="1"/>
</dbReference>
<organism evidence="2 3">
    <name type="scientific">Genlisea aurea</name>
    <dbReference type="NCBI Taxonomy" id="192259"/>
    <lineage>
        <taxon>Eukaryota</taxon>
        <taxon>Viridiplantae</taxon>
        <taxon>Streptophyta</taxon>
        <taxon>Embryophyta</taxon>
        <taxon>Tracheophyta</taxon>
        <taxon>Spermatophyta</taxon>
        <taxon>Magnoliopsida</taxon>
        <taxon>eudicotyledons</taxon>
        <taxon>Gunneridae</taxon>
        <taxon>Pentapetalae</taxon>
        <taxon>asterids</taxon>
        <taxon>lamiids</taxon>
        <taxon>Lamiales</taxon>
        <taxon>Lentibulariaceae</taxon>
        <taxon>Genlisea</taxon>
    </lineage>
</organism>
<reference evidence="2 3" key="1">
    <citation type="journal article" date="2013" name="BMC Genomics">
        <title>The miniature genome of a carnivorous plant Genlisea aurea contains a low number of genes and short non-coding sequences.</title>
        <authorList>
            <person name="Leushkin E.V."/>
            <person name="Sutormin R.A."/>
            <person name="Nabieva E.R."/>
            <person name="Penin A.A."/>
            <person name="Kondrashov A.S."/>
            <person name="Logacheva M.D."/>
        </authorList>
    </citation>
    <scope>NUCLEOTIDE SEQUENCE [LARGE SCALE GENOMIC DNA]</scope>
</reference>
<dbReference type="InterPro" id="IPR021414">
    <property type="entry name" value="DUF3054"/>
</dbReference>
<keyword evidence="1" id="KW-0812">Transmembrane</keyword>
<feature type="transmembrane region" description="Helical" evidence="1">
    <location>
        <begin position="166"/>
        <end position="188"/>
    </location>
</feature>
<name>S8CXF0_9LAMI</name>
<dbReference type="Pfam" id="PF11255">
    <property type="entry name" value="DUF3054"/>
    <property type="match status" value="1"/>
</dbReference>
<dbReference type="PANTHER" id="PTHR35283:SF3">
    <property type="entry name" value="T12C22.21 PROTEIN"/>
    <property type="match status" value="1"/>
</dbReference>
<accession>S8CXF0</accession>
<proteinExistence type="predicted"/>
<dbReference type="AlphaFoldDB" id="S8CXF0"/>
<keyword evidence="1" id="KW-0472">Membrane</keyword>
<sequence length="252" mass="26406">MVGLLLYPAAEGGCFLSSRHSTVPHSYSRRRNSLSLLTSRKPPLLAGCVREGTAAEPGSSSSSLGEDKSNDIAFADPETFPLEGVIQFEKPNPIPASFLDKLGIVALLAGGDVSALLLLSAIGRFSHGLSVFDPATLRTADPFIAGWLVCAYLVGAYGDDGQGKKGLGAGVAAAAKSWCLGIPLGVLIRGVTSGHVPASGFVLVTMVSTGVLLVGGRALLMRTMLLPPPNDVYRRGSPFELFELLTSLVRRW</sequence>
<protein>
    <recommendedName>
        <fullName evidence="4">DUF3054 domain-containing protein</fullName>
    </recommendedName>
</protein>
<keyword evidence="3" id="KW-1185">Reference proteome</keyword>
<dbReference type="EMBL" id="AUSU01000957">
    <property type="protein sequence ID" value="EPS72134.1"/>
    <property type="molecule type" value="Genomic_DNA"/>
</dbReference>
<feature type="transmembrane region" description="Helical" evidence="1">
    <location>
        <begin position="200"/>
        <end position="220"/>
    </location>
</feature>
<comment type="caution">
    <text evidence="2">The sequence shown here is derived from an EMBL/GenBank/DDBJ whole genome shotgun (WGS) entry which is preliminary data.</text>
</comment>